<sequence length="110" mass="12172">MIVALHSVLRPGMVEEYETRHRTIPDALVATFAKIGIHQWQIWRSDHDLFHLVECDDWGAANVALDTDPANAQWQEWIGVCVDHFAQVGGPGAAGMVLPKVWSLSDQVGA</sequence>
<dbReference type="EMBL" id="DVLP01000040">
    <property type="protein sequence ID" value="HIT74214.1"/>
    <property type="molecule type" value="Genomic_DNA"/>
</dbReference>
<organism evidence="1 2">
    <name type="scientific">Candidatus Avipropionibacterium avicola</name>
    <dbReference type="NCBI Taxonomy" id="2840701"/>
    <lineage>
        <taxon>Bacteria</taxon>
        <taxon>Bacillati</taxon>
        <taxon>Actinomycetota</taxon>
        <taxon>Actinomycetes</taxon>
        <taxon>Propionibacteriales</taxon>
        <taxon>Propionibacteriaceae</taxon>
        <taxon>Propionibacteriaceae incertae sedis</taxon>
        <taxon>Candidatus Avipropionibacterium</taxon>
    </lineage>
</organism>
<proteinExistence type="predicted"/>
<evidence type="ECO:0000313" key="1">
    <source>
        <dbReference type="EMBL" id="HIT74214.1"/>
    </source>
</evidence>
<reference evidence="1" key="1">
    <citation type="submission" date="2020-10" db="EMBL/GenBank/DDBJ databases">
        <authorList>
            <person name="Gilroy R."/>
        </authorList>
    </citation>
    <scope>NUCLEOTIDE SEQUENCE</scope>
    <source>
        <strain evidence="1">ChiGjej1B1-24693</strain>
    </source>
</reference>
<dbReference type="AlphaFoldDB" id="A0A9D1GVB3"/>
<dbReference type="Gene3D" id="3.30.70.100">
    <property type="match status" value="1"/>
</dbReference>
<accession>A0A9D1GVB3</accession>
<dbReference type="GO" id="GO:0016857">
    <property type="term" value="F:racemase and epimerase activity, acting on carbohydrates and derivatives"/>
    <property type="evidence" value="ECO:0007669"/>
    <property type="project" value="InterPro"/>
</dbReference>
<dbReference type="SUPFAM" id="SSF54909">
    <property type="entry name" value="Dimeric alpha+beta barrel"/>
    <property type="match status" value="1"/>
</dbReference>
<evidence type="ECO:0000313" key="2">
    <source>
        <dbReference type="Proteomes" id="UP000886842"/>
    </source>
</evidence>
<protein>
    <submittedName>
        <fullName evidence="1">L-rhamnose mutarotase</fullName>
    </submittedName>
</protein>
<dbReference type="Pfam" id="PF05336">
    <property type="entry name" value="rhaM"/>
    <property type="match status" value="1"/>
</dbReference>
<dbReference type="Proteomes" id="UP000886842">
    <property type="component" value="Unassembled WGS sequence"/>
</dbReference>
<reference evidence="1" key="2">
    <citation type="journal article" date="2021" name="PeerJ">
        <title>Extensive microbial diversity within the chicken gut microbiome revealed by metagenomics and culture.</title>
        <authorList>
            <person name="Gilroy R."/>
            <person name="Ravi A."/>
            <person name="Getino M."/>
            <person name="Pursley I."/>
            <person name="Horton D.L."/>
            <person name="Alikhan N.F."/>
            <person name="Baker D."/>
            <person name="Gharbi K."/>
            <person name="Hall N."/>
            <person name="Watson M."/>
            <person name="Adriaenssens E.M."/>
            <person name="Foster-Nyarko E."/>
            <person name="Jarju S."/>
            <person name="Secka A."/>
            <person name="Antonio M."/>
            <person name="Oren A."/>
            <person name="Chaudhuri R.R."/>
            <person name="La Ragione R."/>
            <person name="Hildebrand F."/>
            <person name="Pallen M.J."/>
        </authorList>
    </citation>
    <scope>NUCLEOTIDE SEQUENCE</scope>
    <source>
        <strain evidence="1">ChiGjej1B1-24693</strain>
    </source>
</reference>
<dbReference type="InterPro" id="IPR008000">
    <property type="entry name" value="Rham/fucose_mutarotase"/>
</dbReference>
<comment type="caution">
    <text evidence="1">The sequence shown here is derived from an EMBL/GenBank/DDBJ whole genome shotgun (WGS) entry which is preliminary data.</text>
</comment>
<dbReference type="InterPro" id="IPR011008">
    <property type="entry name" value="Dimeric_a/b-barrel"/>
</dbReference>
<name>A0A9D1GVB3_9ACTN</name>
<gene>
    <name evidence="1" type="ORF">IAA98_01340</name>
</gene>